<gene>
    <name evidence="7" type="ORF">O6P33_11225</name>
</gene>
<keyword evidence="4" id="KW-0560">Oxidoreductase</keyword>
<keyword evidence="3" id="KW-0479">Metal-binding</keyword>
<dbReference type="AlphaFoldDB" id="A0AAE9VNC2"/>
<dbReference type="PANTHER" id="PTHR30521">
    <property type="entry name" value="DEFERROCHELATASE/PEROXIDASE"/>
    <property type="match status" value="1"/>
</dbReference>
<proteinExistence type="predicted"/>
<accession>A0AAE9VNC2</accession>
<comment type="cofactor">
    <cofactor evidence="1">
        <name>heme b</name>
        <dbReference type="ChEBI" id="CHEBI:60344"/>
    </cofactor>
</comment>
<dbReference type="GO" id="GO:0020037">
    <property type="term" value="F:heme binding"/>
    <property type="evidence" value="ECO:0007669"/>
    <property type="project" value="InterPro"/>
</dbReference>
<dbReference type="PANTHER" id="PTHR30521:SF0">
    <property type="entry name" value="DYP-TYPE PEROXIDASE FAMILY PROTEIN"/>
    <property type="match status" value="1"/>
</dbReference>
<evidence type="ECO:0000313" key="8">
    <source>
        <dbReference type="Proteomes" id="UP001212189"/>
    </source>
</evidence>
<evidence type="ECO:0000256" key="1">
    <source>
        <dbReference type="ARBA" id="ARBA00001970"/>
    </source>
</evidence>
<evidence type="ECO:0000256" key="3">
    <source>
        <dbReference type="ARBA" id="ARBA00022723"/>
    </source>
</evidence>
<dbReference type="Proteomes" id="UP001212189">
    <property type="component" value="Chromosome"/>
</dbReference>
<feature type="domain" description="Dyp-type peroxidase C-terminal" evidence="6">
    <location>
        <begin position="127"/>
        <end position="278"/>
    </location>
</feature>
<organism evidence="7 8">
    <name type="scientific">Denitrificimonas caeni</name>
    <dbReference type="NCBI Taxonomy" id="521720"/>
    <lineage>
        <taxon>Bacteria</taxon>
        <taxon>Pseudomonadati</taxon>
        <taxon>Pseudomonadota</taxon>
        <taxon>Gammaproteobacteria</taxon>
        <taxon>Pseudomonadales</taxon>
        <taxon>Pseudomonadaceae</taxon>
        <taxon>Denitrificimonas</taxon>
    </lineage>
</organism>
<keyword evidence="8" id="KW-1185">Reference proteome</keyword>
<dbReference type="GO" id="GO:0046872">
    <property type="term" value="F:metal ion binding"/>
    <property type="evidence" value="ECO:0007669"/>
    <property type="project" value="UniProtKB-KW"/>
</dbReference>
<keyword evidence="2 7" id="KW-0575">Peroxidase</keyword>
<keyword evidence="5" id="KW-0408">Iron</keyword>
<dbReference type="SUPFAM" id="SSF54909">
    <property type="entry name" value="Dimeric alpha+beta barrel"/>
    <property type="match status" value="1"/>
</dbReference>
<evidence type="ECO:0000259" key="6">
    <source>
        <dbReference type="Pfam" id="PF20628"/>
    </source>
</evidence>
<evidence type="ECO:0000256" key="5">
    <source>
        <dbReference type="ARBA" id="ARBA00023004"/>
    </source>
</evidence>
<dbReference type="NCBIfam" id="TIGR01413">
    <property type="entry name" value="Dyp_perox_fam"/>
    <property type="match status" value="1"/>
</dbReference>
<dbReference type="KEGG" id="dce:O6P33_11225"/>
<protein>
    <submittedName>
        <fullName evidence="7">Dyp-type peroxidase</fullName>
    </submittedName>
</protein>
<dbReference type="InterPro" id="IPR048328">
    <property type="entry name" value="Dyp_perox_C"/>
</dbReference>
<sequence length="289" mass="31894">MNNFQTAILAEPVPPLARHVFFTLESAQHLAEALRRLAPLVDGKSVVAGLGKSALQALNKEQDKLRVFPALSAHGIDIPSTQHALWCWLLGDDRGELLHRTNALIAAVAPALSVVQVTESFRYLDGHDLTGYEDGTENPVEQAAIDAAFDTQAPGGSYAAVQHWQHDLPSFKSLPQQEQDHIFGRRLSDNEELDDAPESAHVKRTAMEDFEPEAFVVRRSMPYIDGDEAGLVFLAFGSTLDFFEMQLRRMIGLDDGITDGLFRFSRPTTGGYYWCPPIAHGQLDLSALL</sequence>
<dbReference type="GO" id="GO:0004601">
    <property type="term" value="F:peroxidase activity"/>
    <property type="evidence" value="ECO:0007669"/>
    <property type="project" value="UniProtKB-KW"/>
</dbReference>
<evidence type="ECO:0000256" key="4">
    <source>
        <dbReference type="ARBA" id="ARBA00023002"/>
    </source>
</evidence>
<name>A0AAE9VNC2_9GAMM</name>
<dbReference type="EMBL" id="CP114976">
    <property type="protein sequence ID" value="WBE24922.1"/>
    <property type="molecule type" value="Genomic_DNA"/>
</dbReference>
<evidence type="ECO:0000313" key="7">
    <source>
        <dbReference type="EMBL" id="WBE24922.1"/>
    </source>
</evidence>
<dbReference type="PROSITE" id="PS51404">
    <property type="entry name" value="DYP_PEROXIDASE"/>
    <property type="match status" value="1"/>
</dbReference>
<dbReference type="InterPro" id="IPR006314">
    <property type="entry name" value="Dyp_peroxidase"/>
</dbReference>
<dbReference type="Pfam" id="PF20628">
    <property type="entry name" value="Dyp_perox_C"/>
    <property type="match status" value="1"/>
</dbReference>
<evidence type="ECO:0000256" key="2">
    <source>
        <dbReference type="ARBA" id="ARBA00022559"/>
    </source>
</evidence>
<dbReference type="RefSeq" id="WP_269817865.1">
    <property type="nucleotide sequence ID" value="NZ_CP114976.1"/>
</dbReference>
<reference evidence="7 8" key="1">
    <citation type="submission" date="2022-12" db="EMBL/GenBank/DDBJ databases">
        <title>Coexistence and Characterization of a Novel Tigecycline Resistance gene tet(X) variant and blaNDM-1 in a Pseudomonas caeni Isolate of Chicken Origin.</title>
        <authorList>
            <person name="Lu X."/>
            <person name="Zhang L."/>
            <person name="Li R."/>
            <person name="Wang Z."/>
        </authorList>
    </citation>
    <scope>NUCLEOTIDE SEQUENCE [LARGE SCALE GENOMIC DNA]</scope>
    <source>
        <strain evidence="7 8">CE14</strain>
    </source>
</reference>
<dbReference type="GO" id="GO:0005829">
    <property type="term" value="C:cytosol"/>
    <property type="evidence" value="ECO:0007669"/>
    <property type="project" value="TreeGrafter"/>
</dbReference>
<dbReference type="InterPro" id="IPR011008">
    <property type="entry name" value="Dimeric_a/b-barrel"/>
</dbReference>